<evidence type="ECO:0000313" key="6">
    <source>
        <dbReference type="EMBL" id="GAG44966.1"/>
    </source>
</evidence>
<keyword evidence="3" id="KW-0663">Pyridoxal phosphate</keyword>
<comment type="similarity">
    <text evidence="2">Belongs to the serine/threonine dehydratase family.</text>
</comment>
<dbReference type="GO" id="GO:0070179">
    <property type="term" value="P:D-serine biosynthetic process"/>
    <property type="evidence" value="ECO:0007669"/>
    <property type="project" value="TreeGrafter"/>
</dbReference>
<evidence type="ECO:0000256" key="1">
    <source>
        <dbReference type="ARBA" id="ARBA00001933"/>
    </source>
</evidence>
<dbReference type="GO" id="GO:0008721">
    <property type="term" value="F:D-serine ammonia-lyase activity"/>
    <property type="evidence" value="ECO:0007669"/>
    <property type="project" value="TreeGrafter"/>
</dbReference>
<dbReference type="GO" id="GO:0030170">
    <property type="term" value="F:pyridoxal phosphate binding"/>
    <property type="evidence" value="ECO:0007669"/>
    <property type="project" value="TreeGrafter"/>
</dbReference>
<evidence type="ECO:0000259" key="5">
    <source>
        <dbReference type="Pfam" id="PF00291"/>
    </source>
</evidence>
<dbReference type="AlphaFoldDB" id="X0Z927"/>
<evidence type="ECO:0000256" key="2">
    <source>
        <dbReference type="ARBA" id="ARBA00010869"/>
    </source>
</evidence>
<evidence type="ECO:0000256" key="4">
    <source>
        <dbReference type="ARBA" id="ARBA00023239"/>
    </source>
</evidence>
<sequence length="207" mass="22371">MLGVHATIVMPHNSPAVKIAATKGYGAEVVFCENSTESRVSVANELVEKHGFTLVHPYNDHRIIAGAGTAALELIEEIGQLDYIYCPVGGGGLLSGTSIASKGLCPESKVIAVEPENADDAYRSFKANKIFPSVNPATIADGLRTQLGELTFEVIRKFVDDIILVTEQEILDAMRIIWERMKLVVEPSGAVSLAGLIKMKDVLSDYR</sequence>
<dbReference type="GO" id="GO:0030378">
    <property type="term" value="F:serine racemase activity"/>
    <property type="evidence" value="ECO:0007669"/>
    <property type="project" value="TreeGrafter"/>
</dbReference>
<dbReference type="InterPro" id="IPR001926">
    <property type="entry name" value="TrpB-like_PALP"/>
</dbReference>
<reference evidence="6" key="1">
    <citation type="journal article" date="2014" name="Front. Microbiol.">
        <title>High frequency of phylogenetically diverse reductive dehalogenase-homologous genes in deep subseafloor sedimentary metagenomes.</title>
        <authorList>
            <person name="Kawai M."/>
            <person name="Futagami T."/>
            <person name="Toyoda A."/>
            <person name="Takaki Y."/>
            <person name="Nishi S."/>
            <person name="Hori S."/>
            <person name="Arai W."/>
            <person name="Tsubouchi T."/>
            <person name="Morono Y."/>
            <person name="Uchiyama I."/>
            <person name="Ito T."/>
            <person name="Fujiyama A."/>
            <person name="Inagaki F."/>
            <person name="Takami H."/>
        </authorList>
    </citation>
    <scope>NUCLEOTIDE SEQUENCE</scope>
    <source>
        <strain evidence="6">Expedition CK06-06</strain>
    </source>
</reference>
<dbReference type="SUPFAM" id="SSF53686">
    <property type="entry name" value="Tryptophan synthase beta subunit-like PLP-dependent enzymes"/>
    <property type="match status" value="1"/>
</dbReference>
<dbReference type="FunFam" id="3.40.50.1100:FF:000007">
    <property type="entry name" value="L-threonine dehydratase catabolic TdcB"/>
    <property type="match status" value="1"/>
</dbReference>
<dbReference type="Gene3D" id="3.40.50.1100">
    <property type="match status" value="2"/>
</dbReference>
<feature type="non-terminal residue" evidence="6">
    <location>
        <position position="207"/>
    </location>
</feature>
<dbReference type="EMBL" id="BARS01051393">
    <property type="protein sequence ID" value="GAG44966.1"/>
    <property type="molecule type" value="Genomic_DNA"/>
</dbReference>
<dbReference type="PANTHER" id="PTHR43050">
    <property type="entry name" value="SERINE / THREONINE RACEMASE FAMILY MEMBER"/>
    <property type="match status" value="1"/>
</dbReference>
<comment type="caution">
    <text evidence="6">The sequence shown here is derived from an EMBL/GenBank/DDBJ whole genome shotgun (WGS) entry which is preliminary data.</text>
</comment>
<organism evidence="6">
    <name type="scientific">marine sediment metagenome</name>
    <dbReference type="NCBI Taxonomy" id="412755"/>
    <lineage>
        <taxon>unclassified sequences</taxon>
        <taxon>metagenomes</taxon>
        <taxon>ecological metagenomes</taxon>
    </lineage>
</organism>
<dbReference type="Pfam" id="PF00291">
    <property type="entry name" value="PALP"/>
    <property type="match status" value="1"/>
</dbReference>
<comment type="cofactor">
    <cofactor evidence="1">
        <name>pyridoxal 5'-phosphate</name>
        <dbReference type="ChEBI" id="CHEBI:597326"/>
    </cofactor>
</comment>
<keyword evidence="4" id="KW-0456">Lyase</keyword>
<dbReference type="GO" id="GO:0005524">
    <property type="term" value="F:ATP binding"/>
    <property type="evidence" value="ECO:0007669"/>
    <property type="project" value="TreeGrafter"/>
</dbReference>
<dbReference type="GO" id="GO:0000287">
    <property type="term" value="F:magnesium ion binding"/>
    <property type="evidence" value="ECO:0007669"/>
    <property type="project" value="TreeGrafter"/>
</dbReference>
<evidence type="ECO:0000256" key="3">
    <source>
        <dbReference type="ARBA" id="ARBA00022898"/>
    </source>
</evidence>
<dbReference type="PANTHER" id="PTHR43050:SF1">
    <property type="entry name" value="SERINE RACEMASE"/>
    <property type="match status" value="1"/>
</dbReference>
<dbReference type="GO" id="GO:0018114">
    <property type="term" value="F:threonine racemase activity"/>
    <property type="evidence" value="ECO:0007669"/>
    <property type="project" value="TreeGrafter"/>
</dbReference>
<feature type="domain" description="Tryptophan synthase beta chain-like PALP" evidence="5">
    <location>
        <begin position="1"/>
        <end position="200"/>
    </location>
</feature>
<gene>
    <name evidence="6" type="ORF">S01H1_76568</name>
</gene>
<proteinExistence type="inferred from homology"/>
<dbReference type="InterPro" id="IPR036052">
    <property type="entry name" value="TrpB-like_PALP_sf"/>
</dbReference>
<name>X0Z927_9ZZZZ</name>
<accession>X0Z927</accession>
<protein>
    <recommendedName>
        <fullName evidence="5">Tryptophan synthase beta chain-like PALP domain-containing protein</fullName>
    </recommendedName>
</protein>
<dbReference type="GO" id="GO:0003941">
    <property type="term" value="F:L-serine ammonia-lyase activity"/>
    <property type="evidence" value="ECO:0007669"/>
    <property type="project" value="TreeGrafter"/>
</dbReference>